<dbReference type="KEGG" id="sya:A6768_07240"/>
<feature type="domain" description="RES" evidence="1">
    <location>
        <begin position="13"/>
        <end position="133"/>
    </location>
</feature>
<name>A0A291MXK0_SPHYA</name>
<gene>
    <name evidence="2" type="ORF">A6768_07240</name>
</gene>
<evidence type="ECO:0000259" key="1">
    <source>
        <dbReference type="SMART" id="SM00953"/>
    </source>
</evidence>
<evidence type="ECO:0000313" key="3">
    <source>
        <dbReference type="Proteomes" id="UP000219422"/>
    </source>
</evidence>
<dbReference type="Pfam" id="PF08808">
    <property type="entry name" value="RES"/>
    <property type="match status" value="1"/>
</dbReference>
<dbReference type="Proteomes" id="UP000219422">
    <property type="component" value="Chromosome"/>
</dbReference>
<protein>
    <recommendedName>
        <fullName evidence="1">RES domain-containing protein</fullName>
    </recommendedName>
</protein>
<dbReference type="GeneID" id="57776631"/>
<dbReference type="SMART" id="SM00953">
    <property type="entry name" value="RES"/>
    <property type="match status" value="1"/>
</dbReference>
<proteinExistence type="predicted"/>
<dbReference type="InterPro" id="IPR014914">
    <property type="entry name" value="RES_dom"/>
</dbReference>
<organism evidence="2 3">
    <name type="scientific">Sphingobium yanoikuyae</name>
    <name type="common">Sphingomonas yanoikuyae</name>
    <dbReference type="NCBI Taxonomy" id="13690"/>
    <lineage>
        <taxon>Bacteria</taxon>
        <taxon>Pseudomonadati</taxon>
        <taxon>Pseudomonadota</taxon>
        <taxon>Alphaproteobacteria</taxon>
        <taxon>Sphingomonadales</taxon>
        <taxon>Sphingomonadaceae</taxon>
        <taxon>Sphingobium</taxon>
    </lineage>
</organism>
<reference evidence="2 3" key="1">
    <citation type="submission" date="2017-10" db="EMBL/GenBank/DDBJ databases">
        <title>Sphingobium yanoikuyae S72.</title>
        <authorList>
            <person name="Sanchez E."/>
            <person name="Bustos P."/>
            <person name="Mendoza P."/>
            <person name="Guo X."/>
            <person name="Mendoza A."/>
        </authorList>
    </citation>
    <scope>NUCLEOTIDE SEQUENCE [LARGE SCALE GENOMIC DNA]</scope>
    <source>
        <strain evidence="2 3">S72</strain>
    </source>
</reference>
<dbReference type="AlphaFoldDB" id="A0A291MXK0"/>
<evidence type="ECO:0000313" key="2">
    <source>
        <dbReference type="EMBL" id="ATI79839.1"/>
    </source>
</evidence>
<accession>A0A291MXK0</accession>
<sequence>MILYRLCKAAHVALDGEGARLWGGRWNSAGRPMVYTAATPSLAVLEVLVHLDLPAELLPDDLRLLTIEVPDSASVQKLDPSPTDDDACLEAGNAFLKGGAHLIMQVRSVVVPQEWNALINVLHPQMAGVVIAKDEPFQIDPRLLA</sequence>
<dbReference type="EMBL" id="CP023741">
    <property type="protein sequence ID" value="ATI79839.1"/>
    <property type="molecule type" value="Genomic_DNA"/>
</dbReference>
<dbReference type="RefSeq" id="WP_097383092.1">
    <property type="nucleotide sequence ID" value="NZ_CP023741.1"/>
</dbReference>